<feature type="region of interest" description="Disordered" evidence="1">
    <location>
        <begin position="56"/>
        <end position="84"/>
    </location>
</feature>
<evidence type="ECO:0000256" key="1">
    <source>
        <dbReference type="SAM" id="MobiDB-lite"/>
    </source>
</evidence>
<proteinExistence type="predicted"/>
<reference evidence="2" key="1">
    <citation type="submission" date="2020-11" db="EMBL/GenBank/DDBJ databases">
        <authorList>
            <person name="Whiteford S."/>
        </authorList>
    </citation>
    <scope>NUCLEOTIDE SEQUENCE</scope>
</reference>
<evidence type="ECO:0000313" key="2">
    <source>
        <dbReference type="EMBL" id="CAG9136992.1"/>
    </source>
</evidence>
<comment type="caution">
    <text evidence="2">The sequence shown here is derived from an EMBL/GenBank/DDBJ whole genome shotgun (WGS) entry which is preliminary data.</text>
</comment>
<gene>
    <name evidence="2" type="ORF">PLXY2_LOCUS15242</name>
</gene>
<feature type="compositionally biased region" description="Basic and acidic residues" evidence="1">
    <location>
        <begin position="57"/>
        <end position="80"/>
    </location>
</feature>
<evidence type="ECO:0000313" key="3">
    <source>
        <dbReference type="Proteomes" id="UP000653454"/>
    </source>
</evidence>
<accession>A0A8S4GDM7</accession>
<dbReference type="AlphaFoldDB" id="A0A8S4GDM7"/>
<dbReference type="EMBL" id="CAJHNJ030000174">
    <property type="protein sequence ID" value="CAG9136992.1"/>
    <property type="molecule type" value="Genomic_DNA"/>
</dbReference>
<sequence>MIMGTNIWKLGPSPIEMSDTSLKRTVCGTHTDRKMNTVRALLFAFLLCVVSVSGRHHGSDAGEVGAREEPAEAGRRAREGHLRRRRKRWQAGFGGYEYHQPAIPFYENERRDHYNQQDLQLQIFRLLDELTAYVRRPPPPPQPIYIPYPVPYAVPQACQCGPSGNNSAVPGLPNRFPEMADPNQNWGQVAVDSDSDEKYDRPISFVPITPDPLDQVPFATSAPASRPLAVPAKNPGACDAAVVSCCRPNYSPDKQLQCFRSLRCGASYNQNSCSDKSVKSVLELFAKAYAPVDQNL</sequence>
<protein>
    <submittedName>
        <fullName evidence="2">(diamondback moth) hypothetical protein</fullName>
    </submittedName>
</protein>
<dbReference type="Proteomes" id="UP000653454">
    <property type="component" value="Unassembled WGS sequence"/>
</dbReference>
<keyword evidence="3" id="KW-1185">Reference proteome</keyword>
<name>A0A8S4GDM7_PLUXY</name>
<organism evidence="2 3">
    <name type="scientific">Plutella xylostella</name>
    <name type="common">Diamondback moth</name>
    <name type="synonym">Plutella maculipennis</name>
    <dbReference type="NCBI Taxonomy" id="51655"/>
    <lineage>
        <taxon>Eukaryota</taxon>
        <taxon>Metazoa</taxon>
        <taxon>Ecdysozoa</taxon>
        <taxon>Arthropoda</taxon>
        <taxon>Hexapoda</taxon>
        <taxon>Insecta</taxon>
        <taxon>Pterygota</taxon>
        <taxon>Neoptera</taxon>
        <taxon>Endopterygota</taxon>
        <taxon>Lepidoptera</taxon>
        <taxon>Glossata</taxon>
        <taxon>Ditrysia</taxon>
        <taxon>Yponomeutoidea</taxon>
        <taxon>Plutellidae</taxon>
        <taxon>Plutella</taxon>
    </lineage>
</organism>